<evidence type="ECO:0000313" key="2">
    <source>
        <dbReference type="EMBL" id="MBW0490928.1"/>
    </source>
</evidence>
<feature type="compositionally biased region" description="Polar residues" evidence="1">
    <location>
        <begin position="22"/>
        <end position="35"/>
    </location>
</feature>
<sequence>MASIDGQYEHEAFNSRIEEKQPSTTQNSAKPNPSGQQQKFQFEKAAKSLEQRKRKSTIHKTMQPGLWNPKYSTGCHGKCVSDGQINYGNAEEREEDRSKYHKLFLRFWM</sequence>
<reference evidence="2" key="1">
    <citation type="submission" date="2021-03" db="EMBL/GenBank/DDBJ databases">
        <title>Draft genome sequence of rust myrtle Austropuccinia psidii MF-1, a brazilian biotype.</title>
        <authorList>
            <person name="Quecine M.C."/>
            <person name="Pachon D.M.R."/>
            <person name="Bonatelli M.L."/>
            <person name="Correr F.H."/>
            <person name="Franceschini L.M."/>
            <person name="Leite T.F."/>
            <person name="Margarido G.R.A."/>
            <person name="Almeida C.A."/>
            <person name="Ferrarezi J.A."/>
            <person name="Labate C.A."/>
        </authorList>
    </citation>
    <scope>NUCLEOTIDE SEQUENCE</scope>
    <source>
        <strain evidence="2">MF-1</strain>
    </source>
</reference>
<feature type="region of interest" description="Disordered" evidence="1">
    <location>
        <begin position="1"/>
        <end position="69"/>
    </location>
</feature>
<dbReference type="Proteomes" id="UP000765509">
    <property type="component" value="Unassembled WGS sequence"/>
</dbReference>
<keyword evidence="3" id="KW-1185">Reference proteome</keyword>
<name>A0A9Q3H3V8_9BASI</name>
<evidence type="ECO:0000256" key="1">
    <source>
        <dbReference type="SAM" id="MobiDB-lite"/>
    </source>
</evidence>
<feature type="compositionally biased region" description="Basic and acidic residues" evidence="1">
    <location>
        <begin position="7"/>
        <end position="21"/>
    </location>
</feature>
<dbReference type="AlphaFoldDB" id="A0A9Q3H3V8"/>
<proteinExistence type="predicted"/>
<comment type="caution">
    <text evidence="2">The sequence shown here is derived from an EMBL/GenBank/DDBJ whole genome shotgun (WGS) entry which is preliminary data.</text>
</comment>
<organism evidence="2 3">
    <name type="scientific">Austropuccinia psidii MF-1</name>
    <dbReference type="NCBI Taxonomy" id="1389203"/>
    <lineage>
        <taxon>Eukaryota</taxon>
        <taxon>Fungi</taxon>
        <taxon>Dikarya</taxon>
        <taxon>Basidiomycota</taxon>
        <taxon>Pucciniomycotina</taxon>
        <taxon>Pucciniomycetes</taxon>
        <taxon>Pucciniales</taxon>
        <taxon>Sphaerophragmiaceae</taxon>
        <taxon>Austropuccinia</taxon>
    </lineage>
</organism>
<evidence type="ECO:0000313" key="3">
    <source>
        <dbReference type="Proteomes" id="UP000765509"/>
    </source>
</evidence>
<accession>A0A9Q3H3V8</accession>
<gene>
    <name evidence="2" type="ORF">O181_030643</name>
</gene>
<feature type="compositionally biased region" description="Basic and acidic residues" evidence="1">
    <location>
        <begin position="41"/>
        <end position="51"/>
    </location>
</feature>
<protein>
    <submittedName>
        <fullName evidence="2">Uncharacterized protein</fullName>
    </submittedName>
</protein>
<dbReference type="EMBL" id="AVOT02010823">
    <property type="protein sequence ID" value="MBW0490928.1"/>
    <property type="molecule type" value="Genomic_DNA"/>
</dbReference>